<organism evidence="1 2">
    <name type="scientific">Cajanus cajan</name>
    <name type="common">Pigeon pea</name>
    <name type="synonym">Cajanus indicus</name>
    <dbReference type="NCBI Taxonomy" id="3821"/>
    <lineage>
        <taxon>Eukaryota</taxon>
        <taxon>Viridiplantae</taxon>
        <taxon>Streptophyta</taxon>
        <taxon>Embryophyta</taxon>
        <taxon>Tracheophyta</taxon>
        <taxon>Spermatophyta</taxon>
        <taxon>Magnoliopsida</taxon>
        <taxon>eudicotyledons</taxon>
        <taxon>Gunneridae</taxon>
        <taxon>Pentapetalae</taxon>
        <taxon>rosids</taxon>
        <taxon>fabids</taxon>
        <taxon>Fabales</taxon>
        <taxon>Fabaceae</taxon>
        <taxon>Papilionoideae</taxon>
        <taxon>50 kb inversion clade</taxon>
        <taxon>NPAAA clade</taxon>
        <taxon>indigoferoid/millettioid clade</taxon>
        <taxon>Phaseoleae</taxon>
        <taxon>Cajanus</taxon>
    </lineage>
</organism>
<evidence type="ECO:0000313" key="2">
    <source>
        <dbReference type="Proteomes" id="UP000075243"/>
    </source>
</evidence>
<reference evidence="1" key="1">
    <citation type="journal article" date="2012" name="Nat. Biotechnol.">
        <title>Draft genome sequence of pigeonpea (Cajanus cajan), an orphan legume crop of resource-poor farmers.</title>
        <authorList>
            <person name="Varshney R.K."/>
            <person name="Chen W."/>
            <person name="Li Y."/>
            <person name="Bharti A.K."/>
            <person name="Saxena R.K."/>
            <person name="Schlueter J.A."/>
            <person name="Donoghue M.T."/>
            <person name="Azam S."/>
            <person name="Fan G."/>
            <person name="Whaley A.M."/>
            <person name="Farmer A.D."/>
            <person name="Sheridan J."/>
            <person name="Iwata A."/>
            <person name="Tuteja R."/>
            <person name="Penmetsa R.V."/>
            <person name="Wu W."/>
            <person name="Upadhyaya H.D."/>
            <person name="Yang S.P."/>
            <person name="Shah T."/>
            <person name="Saxena K.B."/>
            <person name="Michael T."/>
            <person name="McCombie W.R."/>
            <person name="Yang B."/>
            <person name="Zhang G."/>
            <person name="Yang H."/>
            <person name="Wang J."/>
            <person name="Spillane C."/>
            <person name="Cook D.R."/>
            <person name="May G.D."/>
            <person name="Xu X."/>
            <person name="Jackson S.A."/>
        </authorList>
    </citation>
    <scope>NUCLEOTIDE SEQUENCE [LARGE SCALE GENOMIC DNA]</scope>
</reference>
<dbReference type="EMBL" id="AGCT01053216">
    <property type="protein sequence ID" value="KYP78509.1"/>
    <property type="molecule type" value="Genomic_DNA"/>
</dbReference>
<dbReference type="Gramene" id="C.cajan_48461.t">
    <property type="protein sequence ID" value="C.cajan_48461.t"/>
    <property type="gene ID" value="C.cajan_48461"/>
</dbReference>
<accession>A0A151UGV4</accession>
<name>A0A151UGV4_CAJCA</name>
<dbReference type="PANTHER" id="PTHR33116">
    <property type="entry name" value="REVERSE TRANSCRIPTASE ZINC-BINDING DOMAIN-CONTAINING PROTEIN-RELATED-RELATED"/>
    <property type="match status" value="1"/>
</dbReference>
<dbReference type="Proteomes" id="UP000075243">
    <property type="component" value="Unassembled WGS sequence"/>
</dbReference>
<gene>
    <name evidence="1" type="ORF">KK1_049151</name>
</gene>
<proteinExistence type="predicted"/>
<feature type="non-terminal residue" evidence="1">
    <location>
        <position position="1"/>
    </location>
</feature>
<dbReference type="AlphaFoldDB" id="A0A151UGV4"/>
<dbReference type="STRING" id="3821.A0A151UGV4"/>
<keyword evidence="2" id="KW-1185">Reference proteome</keyword>
<evidence type="ECO:0000313" key="1">
    <source>
        <dbReference type="EMBL" id="KYP78509.1"/>
    </source>
</evidence>
<protein>
    <submittedName>
        <fullName evidence="1">Ribonuclease H protein At1g65750 family</fullName>
    </submittedName>
</protein>
<sequence>QFGKQEVKAIVWECEGTKEPRPPKVDYPSQLGDFSPISLMDCLYKILAKNLTNRIKNVLPFVIDLSKLGNVTTVKCILRWFKLVSGLKINFHKSMFGALEVLTRELERYASLLNCKVMKLPFTYLGIPIGYNLRRSQVWEETIKKLKKKLLRWKSRNMSVPCKLSTDRGLPLYMLSFFKMTKHAVHKIERIQRKFIWGTKEGSSKIHWMKWSKMCQPKNQGGLGIKNLEAFNDALIGKWKWKIFHHQDSFWNKILSSKYGGWQTLLKKEPCQKASYWWSNLLKFCGGLACDQWFQIGLE</sequence>
<dbReference type="PANTHER" id="PTHR33116:SF78">
    <property type="entry name" value="OS12G0587133 PROTEIN"/>
    <property type="match status" value="1"/>
</dbReference>
<comment type="caution">
    <text evidence="1">The sequence shown here is derived from an EMBL/GenBank/DDBJ whole genome shotgun (WGS) entry which is preliminary data.</text>
</comment>